<dbReference type="BioCyc" id="AURANTIMONAS:SI859A1_02506-MONOMER"/>
<gene>
    <name evidence="2" type="ORF">SI859A1_02506</name>
</gene>
<dbReference type="AlphaFoldDB" id="Q1YLP1"/>
<feature type="compositionally biased region" description="Basic and acidic residues" evidence="1">
    <location>
        <begin position="19"/>
        <end position="33"/>
    </location>
</feature>
<proteinExistence type="predicted"/>
<accession>Q1YLP1</accession>
<name>Q1YLP1_AURMS</name>
<organism evidence="2 3">
    <name type="scientific">Aurantimonas manganoxydans (strain ATCC BAA-1229 / DSM 21871 / SI85-9A1)</name>
    <dbReference type="NCBI Taxonomy" id="287752"/>
    <lineage>
        <taxon>Bacteria</taxon>
        <taxon>Pseudomonadati</taxon>
        <taxon>Pseudomonadota</taxon>
        <taxon>Alphaproteobacteria</taxon>
        <taxon>Hyphomicrobiales</taxon>
        <taxon>Aurantimonadaceae</taxon>
        <taxon>Aurantimonas</taxon>
    </lineage>
</organism>
<evidence type="ECO:0000313" key="2">
    <source>
        <dbReference type="EMBL" id="EAS51690.1"/>
    </source>
</evidence>
<feature type="region of interest" description="Disordered" evidence="1">
    <location>
        <begin position="1"/>
        <end position="57"/>
    </location>
</feature>
<feature type="compositionally biased region" description="Acidic residues" evidence="1">
    <location>
        <begin position="35"/>
        <end position="47"/>
    </location>
</feature>
<evidence type="ECO:0000256" key="1">
    <source>
        <dbReference type="SAM" id="MobiDB-lite"/>
    </source>
</evidence>
<sequence>MRQAGEDAIRSEGGPAGEPKAHADEAASEHAEVATDGDADAHEDENGDGTGPWPRERAPMPYEIVRSVQFLQDQVARGNGAAIRVQAQLLRRYGPTFLEQPPEVWTDPRNLRAAALFVLSGGPPAVLRGILSTATIDGDERALLDGALAYVENRARDARAALVPIDVSEMDTALAAQLNLAVAQLLQKDAPADALHRLEQVMLAAPGTLLEEAALRMGVLLAEDIGSHAAADRYARQYFDRFADSAYAGNFRARFSAVYAARPAETKDETVATIDNATARIPDDQRLAIFLAVARRALVGGNLPLAAAMATEALESGNAVPADSQRALLYKTAATLTTGDPVEARVALEAIDVATLHPADRKLHEAAYEVLSEMRKPLMAANIDPAERYGPQPPAEQSAVLTRGAALLDAVRGDLKRAMP</sequence>
<dbReference type="EMBL" id="AAPJ01000001">
    <property type="protein sequence ID" value="EAS51690.1"/>
    <property type="molecule type" value="Genomic_DNA"/>
</dbReference>
<protein>
    <submittedName>
        <fullName evidence="2">Putative chemotaxis protein motC</fullName>
    </submittedName>
</protein>
<feature type="compositionally biased region" description="Basic and acidic residues" evidence="1">
    <location>
        <begin position="1"/>
        <end position="10"/>
    </location>
</feature>
<reference evidence="2 3" key="1">
    <citation type="journal article" date="2008" name="Appl. Environ. Microbiol.">
        <title>Genomic insights into Mn(II) oxidation by the marine alphaproteobacterium Aurantimonas sp. strain SI85-9A1.</title>
        <authorList>
            <person name="Dick G.J."/>
            <person name="Podell S."/>
            <person name="Johnson H.A."/>
            <person name="Rivera-Espinoza Y."/>
            <person name="Bernier-Latmani R."/>
            <person name="McCarthy J.K."/>
            <person name="Torpey J.W."/>
            <person name="Clement B.G."/>
            <person name="Gaasterland T."/>
            <person name="Tebo B.M."/>
        </authorList>
    </citation>
    <scope>NUCLEOTIDE SEQUENCE [LARGE SCALE GENOMIC DNA]</scope>
    <source>
        <strain evidence="2 3">SI85-9A1</strain>
    </source>
</reference>
<dbReference type="HOGENOM" id="CLU_035030_0_0_5"/>
<dbReference type="Proteomes" id="UP000000321">
    <property type="component" value="Unassembled WGS sequence"/>
</dbReference>
<keyword evidence="3" id="KW-1185">Reference proteome</keyword>
<comment type="caution">
    <text evidence="2">The sequence shown here is derived from an EMBL/GenBank/DDBJ whole genome shotgun (WGS) entry which is preliminary data.</text>
</comment>
<evidence type="ECO:0000313" key="3">
    <source>
        <dbReference type="Proteomes" id="UP000000321"/>
    </source>
</evidence>